<sequence>MNNGFITSKTQKGIIIRTLGNLITVWPLNVHREKEIVFQDKTPVSSQYLKVGDWIQMEVECGDEVIYHEKIEPVLKTLVTSRGNIQVKTRLYFPNGINSDCEHVIGYSDDLGKVGIFFQCPELRANFVYDVWVSRPRKKFASLAKHYNVHWYLIRQPVIPLVRDGNTRFFCKNWSVDDNPEHFNSTLTENNINSHEIDFLYALSFNDNALRKLYSDSKVREAVYQCSSDFARSIEAYLRKPRDWF</sequence>
<organism evidence="3">
    <name type="scientific">Onchocerca ochengi</name>
    <name type="common">Filarial nematode worm</name>
    <dbReference type="NCBI Taxonomy" id="42157"/>
    <lineage>
        <taxon>Eukaryota</taxon>
        <taxon>Metazoa</taxon>
        <taxon>Ecdysozoa</taxon>
        <taxon>Nematoda</taxon>
        <taxon>Chromadorea</taxon>
        <taxon>Rhabditida</taxon>
        <taxon>Spirurina</taxon>
        <taxon>Spiruromorpha</taxon>
        <taxon>Filarioidea</taxon>
        <taxon>Onchocercidae</taxon>
        <taxon>Onchocerca</taxon>
    </lineage>
</organism>
<evidence type="ECO:0000313" key="2">
    <source>
        <dbReference type="Proteomes" id="UP000271087"/>
    </source>
</evidence>
<dbReference type="Proteomes" id="UP000271087">
    <property type="component" value="Unassembled WGS sequence"/>
</dbReference>
<gene>
    <name evidence="1" type="ORF">NOO_LOCUS7903</name>
</gene>
<dbReference type="OrthoDB" id="5784227at2759"/>
<keyword evidence="2" id="KW-1185">Reference proteome</keyword>
<evidence type="ECO:0000313" key="1">
    <source>
        <dbReference type="EMBL" id="VDK87642.1"/>
    </source>
</evidence>
<reference evidence="1 2" key="2">
    <citation type="submission" date="2018-08" db="EMBL/GenBank/DDBJ databases">
        <authorList>
            <person name="Laetsch R D."/>
            <person name="Stevens L."/>
            <person name="Kumar S."/>
            <person name="Blaxter L. M."/>
        </authorList>
    </citation>
    <scope>NUCLEOTIDE SEQUENCE [LARGE SCALE GENOMIC DNA]</scope>
</reference>
<proteinExistence type="predicted"/>
<accession>A0A182EIH3</accession>
<dbReference type="WBParaSite" id="nOo.2.0.1.t07903-RA">
    <property type="protein sequence ID" value="nOo.2.0.1.t07903-RA"/>
    <property type="gene ID" value="nOo.2.0.1.g07903"/>
</dbReference>
<dbReference type="EMBL" id="UYRW01003026">
    <property type="protein sequence ID" value="VDK87642.1"/>
    <property type="molecule type" value="Genomic_DNA"/>
</dbReference>
<evidence type="ECO:0000313" key="3">
    <source>
        <dbReference type="WBParaSite" id="nOo.2.0.1.t07903-RA"/>
    </source>
</evidence>
<reference evidence="3" key="1">
    <citation type="submission" date="2016-06" db="UniProtKB">
        <authorList>
            <consortium name="WormBaseParasite"/>
        </authorList>
    </citation>
    <scope>IDENTIFICATION</scope>
</reference>
<dbReference type="AlphaFoldDB" id="A0A182EIH3"/>
<name>A0A182EIH3_ONCOC</name>
<protein>
    <submittedName>
        <fullName evidence="3">RNA_ligase domain-containing protein</fullName>
    </submittedName>
</protein>